<reference evidence="8 9" key="1">
    <citation type="submission" date="2012-04" db="EMBL/GenBank/DDBJ databases">
        <title>The Genome Sequence of Saprolegnia declina VS20.</title>
        <authorList>
            <consortium name="The Broad Institute Genome Sequencing Platform"/>
            <person name="Russ C."/>
            <person name="Nusbaum C."/>
            <person name="Tyler B."/>
            <person name="van West P."/>
            <person name="Dieguez-Uribeondo J."/>
            <person name="de Bruijn I."/>
            <person name="Tripathy S."/>
            <person name="Jiang R."/>
            <person name="Young S.K."/>
            <person name="Zeng Q."/>
            <person name="Gargeya S."/>
            <person name="Fitzgerald M."/>
            <person name="Haas B."/>
            <person name="Abouelleil A."/>
            <person name="Alvarado L."/>
            <person name="Arachchi H.M."/>
            <person name="Berlin A."/>
            <person name="Chapman S.B."/>
            <person name="Goldberg J."/>
            <person name="Griggs A."/>
            <person name="Gujja S."/>
            <person name="Hansen M."/>
            <person name="Howarth C."/>
            <person name="Imamovic A."/>
            <person name="Larimer J."/>
            <person name="McCowen C."/>
            <person name="Montmayeur A."/>
            <person name="Murphy C."/>
            <person name="Neiman D."/>
            <person name="Pearson M."/>
            <person name="Priest M."/>
            <person name="Roberts A."/>
            <person name="Saif S."/>
            <person name="Shea T."/>
            <person name="Sisk P."/>
            <person name="Sykes S."/>
            <person name="Wortman J."/>
            <person name="Nusbaum C."/>
            <person name="Birren B."/>
        </authorList>
    </citation>
    <scope>NUCLEOTIDE SEQUENCE [LARGE SCALE GENOMIC DNA]</scope>
    <source>
        <strain evidence="8 9">VS20</strain>
    </source>
</reference>
<dbReference type="Proteomes" id="UP000030762">
    <property type="component" value="Unassembled WGS sequence"/>
</dbReference>
<feature type="transmembrane region" description="Helical" evidence="7">
    <location>
        <begin position="217"/>
        <end position="237"/>
    </location>
</feature>
<feature type="transmembrane region" description="Helical" evidence="7">
    <location>
        <begin position="280"/>
        <end position="299"/>
    </location>
</feature>
<keyword evidence="3" id="KW-0813">Transport</keyword>
<feature type="transmembrane region" description="Helical" evidence="7">
    <location>
        <begin position="87"/>
        <end position="104"/>
    </location>
</feature>
<evidence type="ECO:0000256" key="6">
    <source>
        <dbReference type="ARBA" id="ARBA00023136"/>
    </source>
</evidence>
<keyword evidence="4 7" id="KW-0812">Transmembrane</keyword>
<evidence type="ECO:0000313" key="9">
    <source>
        <dbReference type="Proteomes" id="UP000030762"/>
    </source>
</evidence>
<accession>T0S7D6</accession>
<feature type="transmembrane region" description="Helical" evidence="7">
    <location>
        <begin position="389"/>
        <end position="413"/>
    </location>
</feature>
<proteinExistence type="inferred from homology"/>
<dbReference type="Gene3D" id="1.20.1250.20">
    <property type="entry name" value="MFS general substrate transporter like domains"/>
    <property type="match status" value="1"/>
</dbReference>
<comment type="subcellular location">
    <subcellularLocation>
        <location evidence="1">Membrane</location>
        <topology evidence="1">Multi-pass membrane protein</topology>
    </subcellularLocation>
</comment>
<feature type="transmembrane region" description="Helical" evidence="7">
    <location>
        <begin position="116"/>
        <end position="134"/>
    </location>
</feature>
<dbReference type="VEuPathDB" id="FungiDB:SDRG_02016"/>
<dbReference type="GO" id="GO:0005886">
    <property type="term" value="C:plasma membrane"/>
    <property type="evidence" value="ECO:0007669"/>
    <property type="project" value="TreeGrafter"/>
</dbReference>
<evidence type="ECO:0000256" key="5">
    <source>
        <dbReference type="ARBA" id="ARBA00022989"/>
    </source>
</evidence>
<dbReference type="InterPro" id="IPR002259">
    <property type="entry name" value="Eqnu_transpt"/>
</dbReference>
<dbReference type="SUPFAM" id="SSF103473">
    <property type="entry name" value="MFS general substrate transporter"/>
    <property type="match status" value="2"/>
</dbReference>
<evidence type="ECO:0000256" key="3">
    <source>
        <dbReference type="ARBA" id="ARBA00022448"/>
    </source>
</evidence>
<dbReference type="eggNOG" id="KOG1479">
    <property type="taxonomic scope" value="Eukaryota"/>
</dbReference>
<comment type="similarity">
    <text evidence="2">Belongs to the SLC29A/ENT transporter (TC 2.A.57) family.</text>
</comment>
<evidence type="ECO:0000256" key="1">
    <source>
        <dbReference type="ARBA" id="ARBA00004141"/>
    </source>
</evidence>
<keyword evidence="9" id="KW-1185">Reference proteome</keyword>
<dbReference type="InParanoid" id="T0S7D6"/>
<gene>
    <name evidence="8" type="ORF">SDRG_02016</name>
</gene>
<dbReference type="GO" id="GO:0005337">
    <property type="term" value="F:nucleoside transmembrane transporter activity"/>
    <property type="evidence" value="ECO:0007669"/>
    <property type="project" value="InterPro"/>
</dbReference>
<dbReference type="RefSeq" id="XP_008605797.1">
    <property type="nucleotide sequence ID" value="XM_008607575.1"/>
</dbReference>
<keyword evidence="5 7" id="KW-1133">Transmembrane helix</keyword>
<dbReference type="GeneID" id="19942743"/>
<dbReference type="OrthoDB" id="1856718at2759"/>
<keyword evidence="6 7" id="KW-0472">Membrane</keyword>
<sequence>MLLLDTPIMGQKTAKLIIYESDVDDDEIPLHVLDDIQANRRFIWWALLFLNGSCLWAYFSCLSAQSYYFSRFANATTVQFEYLTTPVTTWPMLLAQLVQVVFGLDKKLGMWNRVRIGFSLYALCAIAILLQDILNASPETGATIVLVAFGVVGLTNSLTEAAFFALSALFPEAAFTNAIQLGNGTSGIINISLHTLLQLLVGGATHAKDDSVHVQKVSFYIFFGIFIAVCVLAVIVFHKLLRIPSVHYLVERNEMETTKRYVNRETLVDMWARLGRIARAILLPLASQFLIYVCSLAAFPGLGIASASQLASDPSVTAWYVDGVLLCYNYGDFFGRALSPKLYPYFSLQSCFTWTVARFVLLVAVLVGLPGNGANPLFIMADAHTLNLLWLLAINFVLGLSTGVLSTITFGLGPRLVPQEDRESASAIMCLGLFLGITTGSTLGWQFGRNHWLGA</sequence>
<dbReference type="Pfam" id="PF01733">
    <property type="entry name" value="Nucleoside_tran"/>
    <property type="match status" value="1"/>
</dbReference>
<dbReference type="InterPro" id="IPR036259">
    <property type="entry name" value="MFS_trans_sf"/>
</dbReference>
<dbReference type="AlphaFoldDB" id="T0S7D6"/>
<protein>
    <recommendedName>
        <fullName evidence="10">Equilibrative Nucleoside Transporter (ENT) Family</fullName>
    </recommendedName>
</protein>
<feature type="transmembrane region" description="Helical" evidence="7">
    <location>
        <begin position="42"/>
        <end position="67"/>
    </location>
</feature>
<evidence type="ECO:0000256" key="7">
    <source>
        <dbReference type="SAM" id="Phobius"/>
    </source>
</evidence>
<organism evidence="8 9">
    <name type="scientific">Saprolegnia diclina (strain VS20)</name>
    <dbReference type="NCBI Taxonomy" id="1156394"/>
    <lineage>
        <taxon>Eukaryota</taxon>
        <taxon>Sar</taxon>
        <taxon>Stramenopiles</taxon>
        <taxon>Oomycota</taxon>
        <taxon>Saprolegniomycetes</taxon>
        <taxon>Saprolegniales</taxon>
        <taxon>Saprolegniaceae</taxon>
        <taxon>Saprolegnia</taxon>
    </lineage>
</organism>
<evidence type="ECO:0008006" key="10">
    <source>
        <dbReference type="Google" id="ProtNLM"/>
    </source>
</evidence>
<dbReference type="EMBL" id="JH767135">
    <property type="protein sequence ID" value="EQC40953.1"/>
    <property type="molecule type" value="Genomic_DNA"/>
</dbReference>
<evidence type="ECO:0000313" key="8">
    <source>
        <dbReference type="EMBL" id="EQC40953.1"/>
    </source>
</evidence>
<evidence type="ECO:0000256" key="4">
    <source>
        <dbReference type="ARBA" id="ARBA00022692"/>
    </source>
</evidence>
<evidence type="ECO:0000256" key="2">
    <source>
        <dbReference type="ARBA" id="ARBA00007965"/>
    </source>
</evidence>
<dbReference type="OMA" id="MADAHTL"/>
<dbReference type="PANTHER" id="PTHR10332">
    <property type="entry name" value="EQUILIBRATIVE NUCLEOSIDE TRANSPORTER"/>
    <property type="match status" value="1"/>
</dbReference>
<feature type="transmembrane region" description="Helical" evidence="7">
    <location>
        <begin position="140"/>
        <end position="166"/>
    </location>
</feature>
<name>T0S7D6_SAPDV</name>
<feature type="transmembrane region" description="Helical" evidence="7">
    <location>
        <begin position="187"/>
        <end position="205"/>
    </location>
</feature>
<dbReference type="PANTHER" id="PTHR10332:SF10">
    <property type="entry name" value="EQUILIBRATIVE NUCLEOSIDE TRANSPORTER 4"/>
    <property type="match status" value="1"/>
</dbReference>
<feature type="transmembrane region" description="Helical" evidence="7">
    <location>
        <begin position="425"/>
        <end position="447"/>
    </location>
</feature>
<feature type="transmembrane region" description="Helical" evidence="7">
    <location>
        <begin position="319"/>
        <end position="339"/>
    </location>
</feature>